<feature type="domain" description="Phytase-like" evidence="1">
    <location>
        <begin position="115"/>
        <end position="470"/>
    </location>
</feature>
<dbReference type="Pfam" id="PF13449">
    <property type="entry name" value="Phytase-like"/>
    <property type="match status" value="1"/>
</dbReference>
<dbReference type="InterPro" id="IPR018247">
    <property type="entry name" value="EF_Hand_1_Ca_BS"/>
</dbReference>
<evidence type="ECO:0000313" key="3">
    <source>
        <dbReference type="EMBL" id="WHP07711.1"/>
    </source>
</evidence>
<evidence type="ECO:0000259" key="2">
    <source>
        <dbReference type="Pfam" id="PF23657"/>
    </source>
</evidence>
<keyword evidence="4" id="KW-1185">Reference proteome</keyword>
<organism evidence="3 4">
    <name type="scientific">Acinetobacter corruptisaponis</name>
    <dbReference type="NCBI Taxonomy" id="3045147"/>
    <lineage>
        <taxon>Bacteria</taxon>
        <taxon>Pseudomonadati</taxon>
        <taxon>Pseudomonadota</taxon>
        <taxon>Gammaproteobacteria</taxon>
        <taxon>Moraxellales</taxon>
        <taxon>Moraxellaceae</taxon>
        <taxon>Acinetobacter</taxon>
    </lineage>
</organism>
<evidence type="ECO:0000313" key="4">
    <source>
        <dbReference type="Proteomes" id="UP001229836"/>
    </source>
</evidence>
<dbReference type="PROSITE" id="PS51257">
    <property type="entry name" value="PROKAR_LIPOPROTEIN"/>
    <property type="match status" value="1"/>
</dbReference>
<dbReference type="SUPFAM" id="SSF101898">
    <property type="entry name" value="NHL repeat"/>
    <property type="match status" value="1"/>
</dbReference>
<feature type="domain" description="DUF7151" evidence="2">
    <location>
        <begin position="45"/>
        <end position="74"/>
    </location>
</feature>
<reference evidence="3 4" key="1">
    <citation type="submission" date="2023-05" db="EMBL/GenBank/DDBJ databases">
        <title>The complete genome of Acinetobacter sp. nov KCTC 92772.</title>
        <authorList>
            <person name="Zhou G."/>
        </authorList>
    </citation>
    <scope>NUCLEOTIDE SEQUENCE [LARGE SCALE GENOMIC DNA]</scope>
    <source>
        <strain evidence="3 4">KCTC 92772</strain>
    </source>
</reference>
<evidence type="ECO:0000259" key="1">
    <source>
        <dbReference type="Pfam" id="PF13449"/>
    </source>
</evidence>
<dbReference type="PANTHER" id="PTHR37957">
    <property type="entry name" value="BLR7070 PROTEIN"/>
    <property type="match status" value="1"/>
</dbReference>
<dbReference type="InterPro" id="IPR055575">
    <property type="entry name" value="DUF7151"/>
</dbReference>
<protein>
    <submittedName>
        <fullName evidence="3">Esterase-like activity of phytase family protein</fullName>
    </submittedName>
</protein>
<dbReference type="EMBL" id="CP125669">
    <property type="protein sequence ID" value="WHP07711.1"/>
    <property type="molecule type" value="Genomic_DNA"/>
</dbReference>
<accession>A0ABY8S8D1</accession>
<dbReference type="Pfam" id="PF23657">
    <property type="entry name" value="DUF7151"/>
    <property type="match status" value="1"/>
</dbReference>
<dbReference type="Proteomes" id="UP001229836">
    <property type="component" value="Chromosome"/>
</dbReference>
<dbReference type="PROSITE" id="PS00018">
    <property type="entry name" value="EF_HAND_1"/>
    <property type="match status" value="1"/>
</dbReference>
<sequence>MKQKVLLISILTSLALMGCGSDHDDNQNTAKMLSTEQTLNFGDRDCWLGGTVKLTGQDKNNNGILETDEIQQTTPSCITENAFARGVQLTYQVMDHLKGIADGAKAGNTIEFRQGGFGSDLVAHPTNKNQFYAITDRGPNADYNLNKDNGKMFPDPAYVPRIGLFEVQTNGTVKKIKEILLKDRNGQNISGLPNANFGATKEAAYDIYGKLLSRQTDEYGLDAEGLVAMKDGSFWVSDEYGPHIVHYDANGVEIDRINAFEKDTRRVGGYLLPAEFANRRPNRGMEGLTITPDEKTLVGIIQSTMDNPTTAVNKSDLTRIVTIDLETKKVKQYLYKQEGGAKAYSNSAITALSNTSFLVLERDGDFYRDNPNAFKRVYKIDLRNATNLEDIAETAQIKQDAKLGLTIDGQTLEQYVLAKGWDGLKTQGILPPTKTLVLDMIEKVKFPHDKMEGLWLIDHKRLGLINDDDFALWVTNGVLEQKYLDQDKKKIDSNTLYIIDGLDLKAIP</sequence>
<name>A0ABY8S8D1_9GAMM</name>
<proteinExistence type="predicted"/>
<dbReference type="RefSeq" id="WP_283269373.1">
    <property type="nucleotide sequence ID" value="NZ_CP125669.1"/>
</dbReference>
<gene>
    <name evidence="3" type="ORF">QLH32_17830</name>
</gene>
<dbReference type="InterPro" id="IPR027372">
    <property type="entry name" value="Phytase-like_dom"/>
</dbReference>
<dbReference type="PANTHER" id="PTHR37957:SF1">
    <property type="entry name" value="PHYTASE-LIKE DOMAIN-CONTAINING PROTEIN"/>
    <property type="match status" value="1"/>
</dbReference>